<dbReference type="EMBL" id="VLTJ01000020">
    <property type="protein sequence ID" value="TSH95713.1"/>
    <property type="molecule type" value="Genomic_DNA"/>
</dbReference>
<evidence type="ECO:0000313" key="4">
    <source>
        <dbReference type="EMBL" id="TSH95713.1"/>
    </source>
</evidence>
<protein>
    <submittedName>
        <fullName evidence="4">Hydantoinase/oxoprolinase family protein</fullName>
    </submittedName>
</protein>
<dbReference type="Pfam" id="PF01968">
    <property type="entry name" value="Hydantoinase_A"/>
    <property type="match status" value="1"/>
</dbReference>
<organism evidence="4 5">
    <name type="scientific">Verticiella sediminum</name>
    <dbReference type="NCBI Taxonomy" id="1247510"/>
    <lineage>
        <taxon>Bacteria</taxon>
        <taxon>Pseudomonadati</taxon>
        <taxon>Pseudomonadota</taxon>
        <taxon>Betaproteobacteria</taxon>
        <taxon>Burkholderiales</taxon>
        <taxon>Alcaligenaceae</taxon>
        <taxon>Verticiella</taxon>
    </lineage>
</organism>
<name>A0A556AS08_9BURK</name>
<dbReference type="SUPFAM" id="SSF53067">
    <property type="entry name" value="Actin-like ATPase domain"/>
    <property type="match status" value="1"/>
</dbReference>
<dbReference type="Proteomes" id="UP000318405">
    <property type="component" value="Unassembled WGS sequence"/>
</dbReference>
<feature type="domain" description="Hydantoinase A/oxoprolinase" evidence="1">
    <location>
        <begin position="204"/>
        <end position="490"/>
    </location>
</feature>
<proteinExistence type="predicted"/>
<dbReference type="Pfam" id="PF05378">
    <property type="entry name" value="Hydant_A_N"/>
    <property type="match status" value="1"/>
</dbReference>
<dbReference type="PANTHER" id="PTHR11365">
    <property type="entry name" value="5-OXOPROLINASE RELATED"/>
    <property type="match status" value="1"/>
</dbReference>
<dbReference type="OrthoDB" id="8682050at2"/>
<dbReference type="InterPro" id="IPR002821">
    <property type="entry name" value="Hydantoinase_A"/>
</dbReference>
<dbReference type="InterPro" id="IPR045079">
    <property type="entry name" value="Oxoprolinase-like"/>
</dbReference>
<evidence type="ECO:0000259" key="3">
    <source>
        <dbReference type="Pfam" id="PF19278"/>
    </source>
</evidence>
<evidence type="ECO:0000313" key="5">
    <source>
        <dbReference type="Proteomes" id="UP000318405"/>
    </source>
</evidence>
<dbReference type="InterPro" id="IPR049517">
    <property type="entry name" value="ACX-like_C"/>
</dbReference>
<evidence type="ECO:0000259" key="1">
    <source>
        <dbReference type="Pfam" id="PF01968"/>
    </source>
</evidence>
<feature type="domain" description="Hydantoinase/oxoprolinase N-terminal" evidence="2">
    <location>
        <begin position="2"/>
        <end position="183"/>
    </location>
</feature>
<dbReference type="GO" id="GO:0017168">
    <property type="term" value="F:5-oxoprolinase (ATP-hydrolyzing) activity"/>
    <property type="evidence" value="ECO:0007669"/>
    <property type="project" value="TreeGrafter"/>
</dbReference>
<keyword evidence="5" id="KW-1185">Reference proteome</keyword>
<dbReference type="InterPro" id="IPR043129">
    <property type="entry name" value="ATPase_NBD"/>
</dbReference>
<dbReference type="InterPro" id="IPR008040">
    <property type="entry name" value="Hydant_A_N"/>
</dbReference>
<dbReference type="Pfam" id="PF19278">
    <property type="entry name" value="Hydant_A_C"/>
    <property type="match status" value="1"/>
</dbReference>
<dbReference type="GO" id="GO:0006749">
    <property type="term" value="P:glutathione metabolic process"/>
    <property type="evidence" value="ECO:0007669"/>
    <property type="project" value="TreeGrafter"/>
</dbReference>
<comment type="caution">
    <text evidence="4">The sequence shown here is derived from an EMBL/GenBank/DDBJ whole genome shotgun (WGS) entry which is preliminary data.</text>
</comment>
<dbReference type="PANTHER" id="PTHR11365:SF23">
    <property type="entry name" value="HYPOTHETICAL 5-OXOPROLINASE (EUROFUNG)-RELATED"/>
    <property type="match status" value="1"/>
</dbReference>
<gene>
    <name evidence="4" type="ORF">FOZ76_09955</name>
</gene>
<dbReference type="RefSeq" id="WP_143948002.1">
    <property type="nucleotide sequence ID" value="NZ_BAABMB010000002.1"/>
</dbReference>
<sequence length="688" mass="74160">MRIGVDIGGTFTDLVAVGASGEIVTCKTSSTPDDPSVGVLEGLALLAERLGTHLTALLADTQRLIHGTTVATNCLAERSGAHVGLITTRGFRDVLEMREGTKEKRYDLRSPFPQPLIVRPDRREVAERILWDGKVDSRLDEDGALEQIRWLRRRGVQAVVVGFLHSHVNPVHEQRVRELIEAEGWDVYTVLSHEILRGEGEYDRFSTAAVNAYVGPRLSAYLRRLERRLREAGATFPLMIMQSTGGLLPVGESARYAVGCITSGPAGGAIASALFARLGELAQVVAYDTGGTTTDISVIEAGSPAERRQTALRDVKIAVPSIDIQVVPLGGGSIARLDAGGILTLGPDSAGAAPGPACYGRGGTRATLTDANLTLGYLAADTFLGGRMALRPDLAERAIREAVAEPLGLSVERASLAIHALASSRIAQAVRAATLRRGMDPRELALLSFGGAGGVHTVQVARELAVAQAVVPREASVFSALGFLSADVRLDGQRAFGRLLTQTRAGDLETVFTELETQLRRRMRDCGFDDDSIRIARYLDCRYRRQISTIEVAVPDDLPAADIRGWLVAPFEARYRQYYGHVHENEPPFIELCRMCAFGRVTRGDGVRPSDAGAAAQPRPAAFASRRRIYVDGWIDVPTFWFDELRAGDTVSGPALVESPTTTVVLPAGSRGRIDPFGSLCIQEETAP</sequence>
<feature type="domain" description="Acetophenone carboxylase-like C-terminal" evidence="3">
    <location>
        <begin position="504"/>
        <end position="677"/>
    </location>
</feature>
<reference evidence="4 5" key="1">
    <citation type="submission" date="2019-07" db="EMBL/GenBank/DDBJ databases">
        <title>Qingshengfaniella alkalisoli gen. nov., sp. nov., isolated from saline soil.</title>
        <authorList>
            <person name="Xu L."/>
            <person name="Huang X.-X."/>
            <person name="Sun J.-Q."/>
        </authorList>
    </citation>
    <scope>NUCLEOTIDE SEQUENCE [LARGE SCALE GENOMIC DNA]</scope>
    <source>
        <strain evidence="4 5">DSM 27279</strain>
    </source>
</reference>
<evidence type="ECO:0000259" key="2">
    <source>
        <dbReference type="Pfam" id="PF05378"/>
    </source>
</evidence>
<dbReference type="AlphaFoldDB" id="A0A556AS08"/>
<dbReference type="GO" id="GO:0005829">
    <property type="term" value="C:cytosol"/>
    <property type="evidence" value="ECO:0007669"/>
    <property type="project" value="TreeGrafter"/>
</dbReference>
<accession>A0A556AS08</accession>